<dbReference type="Proteomes" id="UP000277204">
    <property type="component" value="Unassembled WGS sequence"/>
</dbReference>
<reference evidence="1 2" key="1">
    <citation type="submission" date="2018-11" db="EMBL/GenBank/DDBJ databases">
        <authorList>
            <consortium name="Pathogen Informatics"/>
        </authorList>
    </citation>
    <scope>NUCLEOTIDE SEQUENCE [LARGE SCALE GENOMIC DNA]</scope>
    <source>
        <strain evidence="1 2">Zambia</strain>
    </source>
</reference>
<dbReference type="EMBL" id="UZAI01010531">
    <property type="protein sequence ID" value="VDP07253.1"/>
    <property type="molecule type" value="Genomic_DNA"/>
</dbReference>
<protein>
    <submittedName>
        <fullName evidence="1">Uncharacterized protein</fullName>
    </submittedName>
</protein>
<evidence type="ECO:0000313" key="1">
    <source>
        <dbReference type="EMBL" id="VDP07253.1"/>
    </source>
</evidence>
<name>A0A183MC25_9TREM</name>
<evidence type="ECO:0000313" key="2">
    <source>
        <dbReference type="Proteomes" id="UP000277204"/>
    </source>
</evidence>
<keyword evidence="2" id="KW-1185">Reference proteome</keyword>
<organism evidence="1 2">
    <name type="scientific">Schistosoma margrebowiei</name>
    <dbReference type="NCBI Taxonomy" id="48269"/>
    <lineage>
        <taxon>Eukaryota</taxon>
        <taxon>Metazoa</taxon>
        <taxon>Spiralia</taxon>
        <taxon>Lophotrochozoa</taxon>
        <taxon>Platyhelminthes</taxon>
        <taxon>Trematoda</taxon>
        <taxon>Digenea</taxon>
        <taxon>Strigeidida</taxon>
        <taxon>Schistosomatoidea</taxon>
        <taxon>Schistosomatidae</taxon>
        <taxon>Schistosoma</taxon>
    </lineage>
</organism>
<sequence>MVVGGSQKVTLDLGFVLLGTRQQDVPVILRELILPDGFDSASPSFKIREVITELYGPQLNPLTEELCDTRPIESASISSLADECQVVQNLGSGFPGDCFPTPSYLNIVYAMSNHVD</sequence>
<gene>
    <name evidence="1" type="ORF">SMRZ_LOCUS13600</name>
</gene>
<dbReference type="AlphaFoldDB" id="A0A183MC25"/>
<accession>A0A183MC25</accession>
<proteinExistence type="predicted"/>